<dbReference type="Proteomes" id="UP000053732">
    <property type="component" value="Unassembled WGS sequence"/>
</dbReference>
<name>A0A0G4PXR1_PENC3</name>
<evidence type="ECO:0000313" key="1">
    <source>
        <dbReference type="EMBL" id="CRL31187.1"/>
    </source>
</evidence>
<reference evidence="1 2" key="1">
    <citation type="journal article" date="2014" name="Nat. Commun.">
        <title>Multiple recent horizontal transfers of a large genomic region in cheese making fungi.</title>
        <authorList>
            <person name="Cheeseman K."/>
            <person name="Ropars J."/>
            <person name="Renault P."/>
            <person name="Dupont J."/>
            <person name="Gouzy J."/>
            <person name="Branca A."/>
            <person name="Abraham A.L."/>
            <person name="Ceppi M."/>
            <person name="Conseiller E."/>
            <person name="Debuchy R."/>
            <person name="Malagnac F."/>
            <person name="Goarin A."/>
            <person name="Silar P."/>
            <person name="Lacoste S."/>
            <person name="Sallet E."/>
            <person name="Bensimon A."/>
            <person name="Giraud T."/>
            <person name="Brygoo Y."/>
        </authorList>
    </citation>
    <scope>NUCLEOTIDE SEQUENCE [LARGE SCALE GENOMIC DNA]</scope>
    <source>
        <strain evidence="2">FM 013</strain>
    </source>
</reference>
<keyword evidence="2" id="KW-1185">Reference proteome</keyword>
<dbReference type="EMBL" id="HG793215">
    <property type="protein sequence ID" value="CRL31187.1"/>
    <property type="molecule type" value="Genomic_DNA"/>
</dbReference>
<protein>
    <submittedName>
        <fullName evidence="1">Str. FM013</fullName>
    </submittedName>
</protein>
<accession>A0A0G4PXR1</accession>
<sequence length="86" mass="9966">MVTLTWPVDWHVCQLWQSSRLPASFSSLANTHRLPRLDPLLRGLSVRCRRCRPRRFQRKLLETCSVHKVDHVAGGLYIQDNVSLGE</sequence>
<dbReference type="AlphaFoldDB" id="A0A0G4PXR1"/>
<evidence type="ECO:0000313" key="2">
    <source>
        <dbReference type="Proteomes" id="UP000053732"/>
    </source>
</evidence>
<organism evidence="1 2">
    <name type="scientific">Penicillium camemberti (strain FM 013)</name>
    <dbReference type="NCBI Taxonomy" id="1429867"/>
    <lineage>
        <taxon>Eukaryota</taxon>
        <taxon>Fungi</taxon>
        <taxon>Dikarya</taxon>
        <taxon>Ascomycota</taxon>
        <taxon>Pezizomycotina</taxon>
        <taxon>Eurotiomycetes</taxon>
        <taxon>Eurotiomycetidae</taxon>
        <taxon>Eurotiales</taxon>
        <taxon>Aspergillaceae</taxon>
        <taxon>Penicillium</taxon>
    </lineage>
</organism>
<proteinExistence type="predicted"/>
<gene>
    <name evidence="1" type="ORF">PCAMFM013_S084g000003</name>
</gene>